<dbReference type="AlphaFoldDB" id="A0A804PJS1"/>
<reference evidence="2" key="2">
    <citation type="submission" date="2019-07" db="EMBL/GenBank/DDBJ databases">
        <authorList>
            <person name="Seetharam A."/>
            <person name="Woodhouse M."/>
            <person name="Cannon E."/>
        </authorList>
    </citation>
    <scope>NUCLEOTIDE SEQUENCE [LARGE SCALE GENOMIC DNA]</scope>
    <source>
        <strain evidence="2">cv. B73</strain>
    </source>
</reference>
<feature type="compositionally biased region" description="Basic and acidic residues" evidence="1">
    <location>
        <begin position="37"/>
        <end position="54"/>
    </location>
</feature>
<dbReference type="EnsemblPlants" id="Zm00001eb245080_T001">
    <property type="protein sequence ID" value="Zm00001eb245080_P001"/>
    <property type="gene ID" value="Zm00001eb245080"/>
</dbReference>
<organism evidence="2 3">
    <name type="scientific">Zea mays</name>
    <name type="common">Maize</name>
    <dbReference type="NCBI Taxonomy" id="4577"/>
    <lineage>
        <taxon>Eukaryota</taxon>
        <taxon>Viridiplantae</taxon>
        <taxon>Streptophyta</taxon>
        <taxon>Embryophyta</taxon>
        <taxon>Tracheophyta</taxon>
        <taxon>Spermatophyta</taxon>
        <taxon>Magnoliopsida</taxon>
        <taxon>Liliopsida</taxon>
        <taxon>Poales</taxon>
        <taxon>Poaceae</taxon>
        <taxon>PACMAD clade</taxon>
        <taxon>Panicoideae</taxon>
        <taxon>Andropogonodae</taxon>
        <taxon>Andropogoneae</taxon>
        <taxon>Tripsacinae</taxon>
        <taxon>Zea</taxon>
    </lineage>
</organism>
<sequence length="91" mass="9843">MSPCADPRIDLPADAHVDNLRLEEAQLGVALAPTDSARQRRPEQILKRGAEAGHDVLTATPRHTRPPGPQPPPDELRGARHGAPQHGHDHP</sequence>
<dbReference type="Gramene" id="Zm00001eb245080_T001">
    <property type="protein sequence ID" value="Zm00001eb245080_P001"/>
    <property type="gene ID" value="Zm00001eb245080"/>
</dbReference>
<keyword evidence="3" id="KW-1185">Reference proteome</keyword>
<dbReference type="InParanoid" id="A0A804PJS1"/>
<proteinExistence type="predicted"/>
<accession>A0A804PJS1</accession>
<evidence type="ECO:0000256" key="1">
    <source>
        <dbReference type="SAM" id="MobiDB-lite"/>
    </source>
</evidence>
<evidence type="ECO:0000313" key="2">
    <source>
        <dbReference type="EnsemblPlants" id="Zm00001eb245080_P001"/>
    </source>
</evidence>
<evidence type="ECO:0000313" key="3">
    <source>
        <dbReference type="Proteomes" id="UP000007305"/>
    </source>
</evidence>
<name>A0A804PJS1_MAIZE</name>
<protein>
    <submittedName>
        <fullName evidence="2">Uncharacterized protein</fullName>
    </submittedName>
</protein>
<dbReference type="Proteomes" id="UP000007305">
    <property type="component" value="Chromosome 5"/>
</dbReference>
<reference evidence="2" key="3">
    <citation type="submission" date="2021-05" db="UniProtKB">
        <authorList>
            <consortium name="EnsemblPlants"/>
        </authorList>
    </citation>
    <scope>IDENTIFICATION</scope>
    <source>
        <strain evidence="2">cv. B73</strain>
    </source>
</reference>
<reference evidence="3" key="1">
    <citation type="journal article" date="2009" name="Science">
        <title>The B73 maize genome: complexity, diversity, and dynamics.</title>
        <authorList>
            <person name="Schnable P.S."/>
            <person name="Ware D."/>
            <person name="Fulton R.S."/>
            <person name="Stein J.C."/>
            <person name="Wei F."/>
            <person name="Pasternak S."/>
            <person name="Liang C."/>
            <person name="Zhang J."/>
            <person name="Fulton L."/>
            <person name="Graves T.A."/>
            <person name="Minx P."/>
            <person name="Reily A.D."/>
            <person name="Courtney L."/>
            <person name="Kruchowski S.S."/>
            <person name="Tomlinson C."/>
            <person name="Strong C."/>
            <person name="Delehaunty K."/>
            <person name="Fronick C."/>
            <person name="Courtney B."/>
            <person name="Rock S.M."/>
            <person name="Belter E."/>
            <person name="Du F."/>
            <person name="Kim K."/>
            <person name="Abbott R.M."/>
            <person name="Cotton M."/>
            <person name="Levy A."/>
            <person name="Marchetto P."/>
            <person name="Ochoa K."/>
            <person name="Jackson S.M."/>
            <person name="Gillam B."/>
            <person name="Chen W."/>
            <person name="Yan L."/>
            <person name="Higginbotham J."/>
            <person name="Cardenas M."/>
            <person name="Waligorski J."/>
            <person name="Applebaum E."/>
            <person name="Phelps L."/>
            <person name="Falcone J."/>
            <person name="Kanchi K."/>
            <person name="Thane T."/>
            <person name="Scimone A."/>
            <person name="Thane N."/>
            <person name="Henke J."/>
            <person name="Wang T."/>
            <person name="Ruppert J."/>
            <person name="Shah N."/>
            <person name="Rotter K."/>
            <person name="Hodges J."/>
            <person name="Ingenthron E."/>
            <person name="Cordes M."/>
            <person name="Kohlberg S."/>
            <person name="Sgro J."/>
            <person name="Delgado B."/>
            <person name="Mead K."/>
            <person name="Chinwalla A."/>
            <person name="Leonard S."/>
            <person name="Crouse K."/>
            <person name="Collura K."/>
            <person name="Kudrna D."/>
            <person name="Currie J."/>
            <person name="He R."/>
            <person name="Angelova A."/>
            <person name="Rajasekar S."/>
            <person name="Mueller T."/>
            <person name="Lomeli R."/>
            <person name="Scara G."/>
            <person name="Ko A."/>
            <person name="Delaney K."/>
            <person name="Wissotski M."/>
            <person name="Lopez G."/>
            <person name="Campos D."/>
            <person name="Braidotti M."/>
            <person name="Ashley E."/>
            <person name="Golser W."/>
            <person name="Kim H."/>
            <person name="Lee S."/>
            <person name="Lin J."/>
            <person name="Dujmic Z."/>
            <person name="Kim W."/>
            <person name="Talag J."/>
            <person name="Zuccolo A."/>
            <person name="Fan C."/>
            <person name="Sebastian A."/>
            <person name="Kramer M."/>
            <person name="Spiegel L."/>
            <person name="Nascimento L."/>
            <person name="Zutavern T."/>
            <person name="Miller B."/>
            <person name="Ambroise C."/>
            <person name="Muller S."/>
            <person name="Spooner W."/>
            <person name="Narechania A."/>
            <person name="Ren L."/>
            <person name="Wei S."/>
            <person name="Kumari S."/>
            <person name="Faga B."/>
            <person name="Levy M.J."/>
            <person name="McMahan L."/>
            <person name="Van Buren P."/>
            <person name="Vaughn M.W."/>
            <person name="Ying K."/>
            <person name="Yeh C.-T."/>
            <person name="Emrich S.J."/>
            <person name="Jia Y."/>
            <person name="Kalyanaraman A."/>
            <person name="Hsia A.-P."/>
            <person name="Barbazuk W.B."/>
            <person name="Baucom R.S."/>
            <person name="Brutnell T.P."/>
            <person name="Carpita N.C."/>
            <person name="Chaparro C."/>
            <person name="Chia J.-M."/>
            <person name="Deragon J.-M."/>
            <person name="Estill J.C."/>
            <person name="Fu Y."/>
            <person name="Jeddeloh J.A."/>
            <person name="Han Y."/>
            <person name="Lee H."/>
            <person name="Li P."/>
            <person name="Lisch D.R."/>
            <person name="Liu S."/>
            <person name="Liu Z."/>
            <person name="Nagel D.H."/>
            <person name="McCann M.C."/>
            <person name="SanMiguel P."/>
            <person name="Myers A.M."/>
            <person name="Nettleton D."/>
            <person name="Nguyen J."/>
            <person name="Penning B.W."/>
            <person name="Ponnala L."/>
            <person name="Schneider K.L."/>
            <person name="Schwartz D.C."/>
            <person name="Sharma A."/>
            <person name="Soderlund C."/>
            <person name="Springer N.M."/>
            <person name="Sun Q."/>
            <person name="Wang H."/>
            <person name="Waterman M."/>
            <person name="Westerman R."/>
            <person name="Wolfgruber T.K."/>
            <person name="Yang L."/>
            <person name="Yu Y."/>
            <person name="Zhang L."/>
            <person name="Zhou S."/>
            <person name="Zhu Q."/>
            <person name="Bennetzen J.L."/>
            <person name="Dawe R.K."/>
            <person name="Jiang J."/>
            <person name="Jiang N."/>
            <person name="Presting G.G."/>
            <person name="Wessler S.R."/>
            <person name="Aluru S."/>
            <person name="Martienssen R.A."/>
            <person name="Clifton S.W."/>
            <person name="McCombie W.R."/>
            <person name="Wing R.A."/>
            <person name="Wilson R.K."/>
        </authorList>
    </citation>
    <scope>NUCLEOTIDE SEQUENCE [LARGE SCALE GENOMIC DNA]</scope>
    <source>
        <strain evidence="3">cv. B73</strain>
    </source>
</reference>
<feature type="region of interest" description="Disordered" evidence="1">
    <location>
        <begin position="33"/>
        <end position="91"/>
    </location>
</feature>